<dbReference type="InterPro" id="IPR004291">
    <property type="entry name" value="Transposase_IS66_central"/>
</dbReference>
<dbReference type="Proteomes" id="UP000248863">
    <property type="component" value="Unassembled WGS sequence"/>
</dbReference>
<evidence type="ECO:0000313" key="2">
    <source>
        <dbReference type="EMBL" id="RAI38656.1"/>
    </source>
</evidence>
<evidence type="ECO:0000259" key="1">
    <source>
        <dbReference type="Pfam" id="PF03050"/>
    </source>
</evidence>
<keyword evidence="3" id="KW-1185">Reference proteome</keyword>
<dbReference type="AlphaFoldDB" id="A0A327KKN5"/>
<dbReference type="RefSeq" id="WP_111357408.1">
    <property type="nucleotide sequence ID" value="NZ_NHSK01000260.1"/>
</dbReference>
<organism evidence="2 3">
    <name type="scientific">Rhodoplanes elegans</name>
    <dbReference type="NCBI Taxonomy" id="29408"/>
    <lineage>
        <taxon>Bacteria</taxon>
        <taxon>Pseudomonadati</taxon>
        <taxon>Pseudomonadota</taxon>
        <taxon>Alphaproteobacteria</taxon>
        <taxon>Hyphomicrobiales</taxon>
        <taxon>Nitrobacteraceae</taxon>
        <taxon>Rhodoplanes</taxon>
    </lineage>
</organism>
<comment type="caution">
    <text evidence="2">The sequence shown here is derived from an EMBL/GenBank/DDBJ whole genome shotgun (WGS) entry which is preliminary data.</text>
</comment>
<name>A0A327KKN5_9BRAD</name>
<protein>
    <recommendedName>
        <fullName evidence="1">Transposase IS66 central domain-containing protein</fullName>
    </recommendedName>
</protein>
<dbReference type="Pfam" id="PF03050">
    <property type="entry name" value="DDE_Tnp_IS66"/>
    <property type="match status" value="1"/>
</dbReference>
<accession>A0A327KKN5</accession>
<evidence type="ECO:0000313" key="3">
    <source>
        <dbReference type="Proteomes" id="UP000248863"/>
    </source>
</evidence>
<feature type="domain" description="Transposase IS66 central" evidence="1">
    <location>
        <begin position="60"/>
        <end position="100"/>
    </location>
</feature>
<dbReference type="EMBL" id="NPEU01000114">
    <property type="protein sequence ID" value="RAI38656.1"/>
    <property type="molecule type" value="Genomic_DNA"/>
</dbReference>
<proteinExistence type="predicted"/>
<gene>
    <name evidence="2" type="ORF">CH338_11995</name>
</gene>
<dbReference type="OrthoDB" id="9800877at2"/>
<sequence length="125" mass="13969">MSAAARREMLDRGNEKLSIRRQCALLGVARSSVYRPERPANDNDLALMRRIDELSTTWARFGELSSGSGQANAVKYALGHWDGLVRFLADGRLEPDTNIAKHTATSRCVWSHPSVLDAIRFGTRR</sequence>
<reference evidence="2 3" key="1">
    <citation type="submission" date="2017-07" db="EMBL/GenBank/DDBJ databases">
        <title>Draft Genome Sequences of Select Purple Nonsulfur Bacteria.</title>
        <authorList>
            <person name="Lasarre B."/>
            <person name="Mckinlay J.B."/>
        </authorList>
    </citation>
    <scope>NUCLEOTIDE SEQUENCE [LARGE SCALE GENOMIC DNA]</scope>
    <source>
        <strain evidence="2 3">DSM 11907</strain>
    </source>
</reference>